<reference evidence="8 9" key="1">
    <citation type="submission" date="2019-07" db="EMBL/GenBank/DDBJ databases">
        <authorList>
            <person name="Park Y.J."/>
            <person name="Jeong S.E."/>
            <person name="Jung H.S."/>
        </authorList>
    </citation>
    <scope>NUCLEOTIDE SEQUENCE [LARGE SCALE GENOMIC DNA]</scope>
    <source>
        <strain evidence="9">P16(2019)</strain>
    </source>
</reference>
<dbReference type="Pfam" id="PF00497">
    <property type="entry name" value="SBP_bac_3"/>
    <property type="match status" value="1"/>
</dbReference>
<dbReference type="EMBL" id="VLXZ01000026">
    <property type="protein sequence ID" value="TSB44616.1"/>
    <property type="molecule type" value="Genomic_DNA"/>
</dbReference>
<dbReference type="PROSITE" id="PS51257">
    <property type="entry name" value="PROKAR_LIPOPROTEIN"/>
    <property type="match status" value="1"/>
</dbReference>
<keyword evidence="4" id="KW-0564">Palmitate</keyword>
<dbReference type="GO" id="GO:0030313">
    <property type="term" value="C:cell envelope"/>
    <property type="evidence" value="ECO:0007669"/>
    <property type="project" value="UniProtKB-SubCell"/>
</dbReference>
<accession>A0A553ZTI1</accession>
<organism evidence="8 9">
    <name type="scientific">Alkalicoccobacillus porphyridii</name>
    <dbReference type="NCBI Taxonomy" id="2597270"/>
    <lineage>
        <taxon>Bacteria</taxon>
        <taxon>Bacillati</taxon>
        <taxon>Bacillota</taxon>
        <taxon>Bacilli</taxon>
        <taxon>Bacillales</taxon>
        <taxon>Bacillaceae</taxon>
        <taxon>Alkalicoccobacillus</taxon>
    </lineage>
</organism>
<evidence type="ECO:0000256" key="5">
    <source>
        <dbReference type="ARBA" id="ARBA00023288"/>
    </source>
</evidence>
<evidence type="ECO:0000256" key="3">
    <source>
        <dbReference type="ARBA" id="ARBA00022729"/>
    </source>
</evidence>
<gene>
    <name evidence="8" type="ORF">FN960_20570</name>
</gene>
<evidence type="ECO:0000313" key="9">
    <source>
        <dbReference type="Proteomes" id="UP000318521"/>
    </source>
</evidence>
<evidence type="ECO:0000256" key="6">
    <source>
        <dbReference type="RuleBase" id="RU003744"/>
    </source>
</evidence>
<evidence type="ECO:0000256" key="1">
    <source>
        <dbReference type="ARBA" id="ARBA00004196"/>
    </source>
</evidence>
<dbReference type="SUPFAM" id="SSF53850">
    <property type="entry name" value="Periplasmic binding protein-like II"/>
    <property type="match status" value="1"/>
</dbReference>
<dbReference type="InterPro" id="IPR001638">
    <property type="entry name" value="Solute-binding_3/MltF_N"/>
</dbReference>
<dbReference type="Proteomes" id="UP000318521">
    <property type="component" value="Unassembled WGS sequence"/>
</dbReference>
<dbReference type="InterPro" id="IPR018313">
    <property type="entry name" value="SBP_3_CS"/>
</dbReference>
<dbReference type="PROSITE" id="PS01039">
    <property type="entry name" value="SBP_BACTERIAL_3"/>
    <property type="match status" value="1"/>
</dbReference>
<dbReference type="OrthoDB" id="8613538at2"/>
<evidence type="ECO:0000313" key="8">
    <source>
        <dbReference type="EMBL" id="TSB44616.1"/>
    </source>
</evidence>
<name>A0A553ZTI1_9BACI</name>
<protein>
    <submittedName>
        <fullName evidence="8">Transporter substrate-binding domain-containing protein</fullName>
    </submittedName>
</protein>
<evidence type="ECO:0000259" key="7">
    <source>
        <dbReference type="SMART" id="SM00062"/>
    </source>
</evidence>
<comment type="caution">
    <text evidence="8">The sequence shown here is derived from an EMBL/GenBank/DDBJ whole genome shotgun (WGS) entry which is preliminary data.</text>
</comment>
<evidence type="ECO:0000256" key="4">
    <source>
        <dbReference type="ARBA" id="ARBA00023139"/>
    </source>
</evidence>
<sequence>MRGFFKGNKSRFYTQVTAAVLLTGVLTACGSSSEDGDGTSASVWDQIQEEGKIVAATSGTLYPTSYHAEDSDELTGFEVEVLREIANRLELEIEFSEMGIDNILTAVNNGRVDIAANDIDITEERQEKFTFSEPYKHSYGSAIVRTDDLSGIETLDDLEGKKAGGAATTVYMQIGIDHGAEEVIYDNVTNDTYLRDVENGRLDVVLNDYYLQSLAVEALPDIDVTVHPTLAYFPNSQAILMKKDETELAEHINATIEEMLEDGTITDLSQQFFGGADVSSEPDVEIQE</sequence>
<keyword evidence="9" id="KW-1185">Reference proteome</keyword>
<dbReference type="SMART" id="SM00062">
    <property type="entry name" value="PBPb"/>
    <property type="match status" value="1"/>
</dbReference>
<comment type="subcellular location">
    <subcellularLocation>
        <location evidence="1">Cell envelope</location>
    </subcellularLocation>
</comment>
<dbReference type="AlphaFoldDB" id="A0A553ZTI1"/>
<dbReference type="Gene3D" id="3.40.190.10">
    <property type="entry name" value="Periplasmic binding protein-like II"/>
    <property type="match status" value="2"/>
</dbReference>
<dbReference type="PANTHER" id="PTHR35936:SF34">
    <property type="entry name" value="ABC TRANSPORTER EXTRACELLULAR-BINDING PROTEIN YCKB-RELATED"/>
    <property type="match status" value="1"/>
</dbReference>
<feature type="domain" description="Solute-binding protein family 3/N-terminal" evidence="7">
    <location>
        <begin position="52"/>
        <end position="276"/>
    </location>
</feature>
<comment type="similarity">
    <text evidence="2 6">Belongs to the bacterial solute-binding protein 3 family.</text>
</comment>
<dbReference type="RefSeq" id="WP_143850747.1">
    <property type="nucleotide sequence ID" value="NZ_VLXZ01000026.1"/>
</dbReference>
<keyword evidence="5" id="KW-0449">Lipoprotein</keyword>
<dbReference type="PANTHER" id="PTHR35936">
    <property type="entry name" value="MEMBRANE-BOUND LYTIC MUREIN TRANSGLYCOSYLASE F"/>
    <property type="match status" value="1"/>
</dbReference>
<proteinExistence type="inferred from homology"/>
<evidence type="ECO:0000256" key="2">
    <source>
        <dbReference type="ARBA" id="ARBA00010333"/>
    </source>
</evidence>
<keyword evidence="3" id="KW-0732">Signal</keyword>